<comment type="caution">
    <text evidence="2">The sequence shown here is derived from an EMBL/GenBank/DDBJ whole genome shotgun (WGS) entry which is preliminary data.</text>
</comment>
<dbReference type="Pfam" id="PF00378">
    <property type="entry name" value="ECH_1"/>
    <property type="match status" value="1"/>
</dbReference>
<evidence type="ECO:0000313" key="3">
    <source>
        <dbReference type="Proteomes" id="UP000325273"/>
    </source>
</evidence>
<dbReference type="SUPFAM" id="SSF52096">
    <property type="entry name" value="ClpP/crotonase"/>
    <property type="match status" value="1"/>
</dbReference>
<dbReference type="GO" id="GO:0006635">
    <property type="term" value="P:fatty acid beta-oxidation"/>
    <property type="evidence" value="ECO:0007669"/>
    <property type="project" value="TreeGrafter"/>
</dbReference>
<name>A0A5B0GML6_9BURK</name>
<comment type="similarity">
    <text evidence="1">Belongs to the enoyl-CoA hydratase/isomerase family.</text>
</comment>
<dbReference type="InterPro" id="IPR001753">
    <property type="entry name" value="Enoyl-CoA_hydra/iso"/>
</dbReference>
<sequence>METEGNCCFALSRDMRGVAYLDIRAGKINVLGVSEMESLIRAITEIKEDDIIRCLVVTGGNDRAWIGGANIKEMVKLDPATAREFISRVNDLCESVRTLSVPVIAAINGWCLGMGVEFAAACDIRVASTVSQFAMPEVKLGIPSVVHAAMLPRQIGAGRTRSWLLTGRAVDATVAHTWGLLDDVVRPENLDAAVEDIVSAIIECPAEAIRTQKALCNAWEELPLTEAIQMSIGPFGDAFLTDEPGMAMRAFLAKKLGN</sequence>
<dbReference type="CDD" id="cd06558">
    <property type="entry name" value="crotonase-like"/>
    <property type="match status" value="1"/>
</dbReference>
<organism evidence="2 3">
    <name type="scientific">Paraburkholderia panacisoli</name>
    <dbReference type="NCBI Taxonomy" id="2603818"/>
    <lineage>
        <taxon>Bacteria</taxon>
        <taxon>Pseudomonadati</taxon>
        <taxon>Pseudomonadota</taxon>
        <taxon>Betaproteobacteria</taxon>
        <taxon>Burkholderiales</taxon>
        <taxon>Burkholderiaceae</taxon>
        <taxon>Paraburkholderia</taxon>
    </lineage>
</organism>
<dbReference type="AlphaFoldDB" id="A0A5B0GML6"/>
<dbReference type="InterPro" id="IPR029045">
    <property type="entry name" value="ClpP/crotonase-like_dom_sf"/>
</dbReference>
<dbReference type="Gene3D" id="3.90.226.10">
    <property type="entry name" value="2-enoyl-CoA Hydratase, Chain A, domain 1"/>
    <property type="match status" value="1"/>
</dbReference>
<dbReference type="EC" id="4.2.1.17" evidence="2"/>
<gene>
    <name evidence="2" type="ORF">FVF58_33570</name>
</gene>
<reference evidence="2 3" key="1">
    <citation type="submission" date="2019-08" db="EMBL/GenBank/DDBJ databases">
        <title>Paraburkholderia sp. DCY113.</title>
        <authorList>
            <person name="Kang J."/>
        </authorList>
    </citation>
    <scope>NUCLEOTIDE SEQUENCE [LARGE SCALE GENOMIC DNA]</scope>
    <source>
        <strain evidence="2 3">DCY113</strain>
    </source>
</reference>
<dbReference type="PANTHER" id="PTHR11941">
    <property type="entry name" value="ENOYL-COA HYDRATASE-RELATED"/>
    <property type="match status" value="1"/>
</dbReference>
<dbReference type="GO" id="GO:0004300">
    <property type="term" value="F:enoyl-CoA hydratase activity"/>
    <property type="evidence" value="ECO:0007669"/>
    <property type="project" value="UniProtKB-EC"/>
</dbReference>
<dbReference type="NCBIfam" id="NF004795">
    <property type="entry name" value="PRK06143.1"/>
    <property type="match status" value="1"/>
</dbReference>
<evidence type="ECO:0000313" key="2">
    <source>
        <dbReference type="EMBL" id="KAA1004065.1"/>
    </source>
</evidence>
<keyword evidence="3" id="KW-1185">Reference proteome</keyword>
<proteinExistence type="inferred from homology"/>
<dbReference type="PANTHER" id="PTHR11941:SF171">
    <property type="entry name" value="SD19268P"/>
    <property type="match status" value="1"/>
</dbReference>
<protein>
    <submittedName>
        <fullName evidence="2">Enoyl-CoA hydratase</fullName>
        <ecNumber evidence="2">4.2.1.17</ecNumber>
    </submittedName>
</protein>
<keyword evidence="2" id="KW-0456">Lyase</keyword>
<evidence type="ECO:0000256" key="1">
    <source>
        <dbReference type="ARBA" id="ARBA00005254"/>
    </source>
</evidence>
<dbReference type="EMBL" id="VTUZ01000030">
    <property type="protein sequence ID" value="KAA1004065.1"/>
    <property type="molecule type" value="Genomic_DNA"/>
</dbReference>
<dbReference type="Proteomes" id="UP000325273">
    <property type="component" value="Unassembled WGS sequence"/>
</dbReference>
<accession>A0A5B0GML6</accession>